<keyword evidence="4" id="KW-1185">Reference proteome</keyword>
<dbReference type="PANTHER" id="PTHR37534">
    <property type="entry name" value="TRANSCRIPTIONAL ACTIVATOR PROTEIN UGA3"/>
    <property type="match status" value="1"/>
</dbReference>
<reference evidence="3" key="1">
    <citation type="submission" date="2022-07" db="EMBL/GenBank/DDBJ databases">
        <title>Genome Sequence of Xylaria arbuscula.</title>
        <authorList>
            <person name="Buettner E."/>
        </authorList>
    </citation>
    <scope>NUCLEOTIDE SEQUENCE</scope>
    <source>
        <strain evidence="3">VT107</strain>
    </source>
</reference>
<organism evidence="3 4">
    <name type="scientific">Xylaria arbuscula</name>
    <dbReference type="NCBI Taxonomy" id="114810"/>
    <lineage>
        <taxon>Eukaryota</taxon>
        <taxon>Fungi</taxon>
        <taxon>Dikarya</taxon>
        <taxon>Ascomycota</taxon>
        <taxon>Pezizomycotina</taxon>
        <taxon>Sordariomycetes</taxon>
        <taxon>Xylariomycetidae</taxon>
        <taxon>Xylariales</taxon>
        <taxon>Xylariaceae</taxon>
        <taxon>Xylaria</taxon>
    </lineage>
</organism>
<evidence type="ECO:0000313" key="3">
    <source>
        <dbReference type="EMBL" id="KAJ3567765.1"/>
    </source>
</evidence>
<dbReference type="VEuPathDB" id="FungiDB:F4678DRAFT_442851"/>
<sequence>MQGPKADLAIVISHDIVYNLAQAKLTNSEYACSGTESNASKQDIVAAGVLAISKADEEVDRAKKEAVANRRCTTACSPKDSDIEKDDSIQAVYRTGSASADTVLGNAHLNASTPIGENLHIPKADNQTDSWEVSIQAVVPLTPKNLVWDAIISLLSREDCVFPHTYFEATISNDNWETWDYFRLCGCPLPLVRMVMQLARLSAEKSKATSMRYVKFDDAVISEIEKALETWQHVSPPNTLQDEATLHQDMDTMHCCEAWRNGLLLYLYRVFQWEPGEPVSIQATLRARILTDHIFACREDSLVAKQALLPLFFAGCELRDEPTRKKIVRYCAIWDDMTRYHMFNSTIPLLKEVWADQEQKGFDNVWWGQVVDRRHAAESRDALQMRICFG</sequence>
<dbReference type="PANTHER" id="PTHR37534:SF46">
    <property type="entry name" value="ZN(II)2CYS6 TRANSCRIPTION FACTOR (EUROFUNG)"/>
    <property type="match status" value="1"/>
</dbReference>
<dbReference type="Proteomes" id="UP001148614">
    <property type="component" value="Unassembled WGS sequence"/>
</dbReference>
<protein>
    <submittedName>
        <fullName evidence="3">Uncharacterized protein</fullName>
    </submittedName>
</protein>
<evidence type="ECO:0000256" key="2">
    <source>
        <dbReference type="ARBA" id="ARBA00023242"/>
    </source>
</evidence>
<comment type="subcellular location">
    <subcellularLocation>
        <location evidence="1">Nucleus</location>
    </subcellularLocation>
</comment>
<evidence type="ECO:0000256" key="1">
    <source>
        <dbReference type="ARBA" id="ARBA00004123"/>
    </source>
</evidence>
<gene>
    <name evidence="3" type="ORF">NPX13_g6659</name>
</gene>
<evidence type="ECO:0000313" key="4">
    <source>
        <dbReference type="Proteomes" id="UP001148614"/>
    </source>
</evidence>
<dbReference type="GO" id="GO:0005634">
    <property type="term" value="C:nucleus"/>
    <property type="evidence" value="ECO:0007669"/>
    <property type="project" value="UniProtKB-SubCell"/>
</dbReference>
<dbReference type="InterPro" id="IPR021858">
    <property type="entry name" value="Fun_TF"/>
</dbReference>
<dbReference type="EMBL" id="JANPWZ010001205">
    <property type="protein sequence ID" value="KAJ3567765.1"/>
    <property type="molecule type" value="Genomic_DNA"/>
</dbReference>
<keyword evidence="2" id="KW-0539">Nucleus</keyword>
<proteinExistence type="predicted"/>
<comment type="caution">
    <text evidence="3">The sequence shown here is derived from an EMBL/GenBank/DDBJ whole genome shotgun (WGS) entry which is preliminary data.</text>
</comment>
<name>A0A9W8NC68_9PEZI</name>
<dbReference type="Pfam" id="PF11951">
    <property type="entry name" value="Fungal_trans_2"/>
    <property type="match status" value="1"/>
</dbReference>
<accession>A0A9W8NC68</accession>
<dbReference type="AlphaFoldDB" id="A0A9W8NC68"/>